<evidence type="ECO:0000256" key="3">
    <source>
        <dbReference type="ARBA" id="ARBA00023008"/>
    </source>
</evidence>
<keyword evidence="9" id="KW-1185">Reference proteome</keyword>
<keyword evidence="2" id="KW-0560">Oxidoreductase</keyword>
<dbReference type="PANTHER" id="PTHR11709:SF394">
    <property type="entry name" value="FI03373P-RELATED"/>
    <property type="match status" value="1"/>
</dbReference>
<dbReference type="InterPro" id="IPR002355">
    <property type="entry name" value="Cu_oxidase_Cu_BS"/>
</dbReference>
<dbReference type="InterPro" id="IPR045087">
    <property type="entry name" value="Cu-oxidase_fam"/>
</dbReference>
<evidence type="ECO:0000256" key="1">
    <source>
        <dbReference type="ARBA" id="ARBA00022723"/>
    </source>
</evidence>
<evidence type="ECO:0000313" key="8">
    <source>
        <dbReference type="EMBL" id="PST83737.1"/>
    </source>
</evidence>
<dbReference type="GO" id="GO:0016491">
    <property type="term" value="F:oxidoreductase activity"/>
    <property type="evidence" value="ECO:0007669"/>
    <property type="project" value="UniProtKB-KW"/>
</dbReference>
<comment type="caution">
    <text evidence="8">The sequence shown here is derived from an EMBL/GenBank/DDBJ whole genome shotgun (WGS) entry which is preliminary data.</text>
</comment>
<dbReference type="SUPFAM" id="SSF49503">
    <property type="entry name" value="Cupredoxins"/>
    <property type="match status" value="3"/>
</dbReference>
<dbReference type="OrthoDB" id="9757546at2"/>
<dbReference type="Pfam" id="PF00394">
    <property type="entry name" value="Cu-oxidase"/>
    <property type="match status" value="1"/>
</dbReference>
<name>A0A2T3HMT4_9SPHI</name>
<keyword evidence="3" id="KW-0186">Copper</keyword>
<dbReference type="InterPro" id="IPR001117">
    <property type="entry name" value="Cu-oxidase_2nd"/>
</dbReference>
<feature type="domain" description="Plastocyanin-like" evidence="5">
    <location>
        <begin position="535"/>
        <end position="646"/>
    </location>
</feature>
<feature type="domain" description="Heavy metal binding" evidence="7">
    <location>
        <begin position="472"/>
        <end position="497"/>
    </location>
</feature>
<proteinExistence type="predicted"/>
<reference evidence="8 9" key="1">
    <citation type="submission" date="2018-03" db="EMBL/GenBank/DDBJ databases">
        <authorList>
            <person name="Keele B.F."/>
        </authorList>
    </citation>
    <scope>NUCLEOTIDE SEQUENCE [LARGE SCALE GENOMIC DNA]</scope>
    <source>
        <strain evidence="8 9">YL28-9</strain>
    </source>
</reference>
<evidence type="ECO:0000313" key="9">
    <source>
        <dbReference type="Proteomes" id="UP000240912"/>
    </source>
</evidence>
<sequence length="844" mass="95862">MHPEVQSDKAGKCPKCGMNLERTTTRPAAAMPLQWDRGHNDSYRTFTNFAGPVARPTPDIHAPALFPIANREENVALKNIAAATARQNFPATRSESRTVRYDLYVNDTAVNFTGKKRMAIAVNGSIPAPTLVFTVGDTALIYVHNQGAEPTAVHWHGVFLPNRMDGVPYLTQMPIPPKTTYIYKFPVVQDGTYWYHSHFSLQEQVGLYGALIFNKRSEPDIPTLPLVLSDWTDMHPMEVDRSLHTANDWFAIKKKATQSYSEAISAGRLGTKLANEWKRMAAMDVSDVFYERFLVNGKPAIDYRQFRAGDRVRLRVVNGSASTYFWLTWAGGKITVVANDGNDVEPVEVDRLIVSVSETYDVLVTLPDDKQYEFLVTPEDRTKYASAWLGNGQKVPAAKLPRLEYFEGMKMMNSMMKLNGDMKPMGMQMSLQKMDMNAVMYTELKNRETESHPAEAETHNGHVQTANDGLRYTCPMHPEVKDNKPGDCPKCGMKLVAAAGKTAAHGAGTGPVTLNYDMLRSPEATTLPAGPWRTLKFELTGNMNRYVWTLDNKTVSESDKILIRSGENLRIVLYNNSMMRHPMHLHGHDFRVVNKHGEHAPLKNVLDIMPMETDTLEFHASESGDWFFHCHILYHMMSGMGRIFSSQDSIANPELPDKDHALKMLYMDDRMFHFTAQNDFASNGNDGELQYSNTRWSVQGEWRIGYNGKSGYEIESHFGRYIGKMQWLLPYIGFDWRYRNHMAEERSWFGQRSTKNDRKVFHAGFRYTLPWLVTFDAAVNHTGYVRLQLMREDIPLSPRLRASFMINTDREYMAGGKYILNKYLGLSAHFDSDMGWGGGLTLSY</sequence>
<dbReference type="InterPro" id="IPR034279">
    <property type="entry name" value="CuRO_3_CopA"/>
</dbReference>
<organism evidence="8 9">
    <name type="scientific">Pedobacter yulinensis</name>
    <dbReference type="NCBI Taxonomy" id="2126353"/>
    <lineage>
        <taxon>Bacteria</taxon>
        <taxon>Pseudomonadati</taxon>
        <taxon>Bacteroidota</taxon>
        <taxon>Sphingobacteriia</taxon>
        <taxon>Sphingobacteriales</taxon>
        <taxon>Sphingobacteriaceae</taxon>
        <taxon>Pedobacter</taxon>
    </lineage>
</organism>
<dbReference type="InterPro" id="IPR011706">
    <property type="entry name" value="Cu-oxidase_C"/>
</dbReference>
<dbReference type="EMBL" id="PYLS01000005">
    <property type="protein sequence ID" value="PST83737.1"/>
    <property type="molecule type" value="Genomic_DNA"/>
</dbReference>
<feature type="domain" description="Heavy metal binding" evidence="7">
    <location>
        <begin position="1"/>
        <end position="21"/>
    </location>
</feature>
<dbReference type="GO" id="GO:0005507">
    <property type="term" value="F:copper ion binding"/>
    <property type="evidence" value="ECO:0007669"/>
    <property type="project" value="InterPro"/>
</dbReference>
<dbReference type="Pfam" id="PF07732">
    <property type="entry name" value="Cu-oxidase_3"/>
    <property type="match status" value="1"/>
</dbReference>
<dbReference type="CDD" id="cd13874">
    <property type="entry name" value="CuRO_2_CopA"/>
    <property type="match status" value="1"/>
</dbReference>
<evidence type="ECO:0000256" key="2">
    <source>
        <dbReference type="ARBA" id="ARBA00023002"/>
    </source>
</evidence>
<evidence type="ECO:0000259" key="4">
    <source>
        <dbReference type="Pfam" id="PF00394"/>
    </source>
</evidence>
<dbReference type="InterPro" id="IPR045800">
    <property type="entry name" value="HMBD"/>
</dbReference>
<dbReference type="PANTHER" id="PTHR11709">
    <property type="entry name" value="MULTI-COPPER OXIDASE"/>
    <property type="match status" value="1"/>
</dbReference>
<dbReference type="InterPro" id="IPR011707">
    <property type="entry name" value="Cu-oxidase-like_N"/>
</dbReference>
<dbReference type="Gene3D" id="2.60.40.420">
    <property type="entry name" value="Cupredoxins - blue copper proteins"/>
    <property type="match status" value="3"/>
</dbReference>
<gene>
    <name evidence="8" type="ORF">C7T94_07785</name>
</gene>
<dbReference type="Pfam" id="PF07731">
    <property type="entry name" value="Cu-oxidase_2"/>
    <property type="match status" value="1"/>
</dbReference>
<evidence type="ECO:0000259" key="5">
    <source>
        <dbReference type="Pfam" id="PF07731"/>
    </source>
</evidence>
<dbReference type="InterPro" id="IPR033138">
    <property type="entry name" value="Cu_oxidase_CS"/>
</dbReference>
<dbReference type="Pfam" id="PF19335">
    <property type="entry name" value="HMBD"/>
    <property type="match status" value="2"/>
</dbReference>
<evidence type="ECO:0000259" key="6">
    <source>
        <dbReference type="Pfam" id="PF07732"/>
    </source>
</evidence>
<dbReference type="AlphaFoldDB" id="A0A2T3HMT4"/>
<accession>A0A2T3HMT4</accession>
<evidence type="ECO:0000259" key="7">
    <source>
        <dbReference type="Pfam" id="PF19335"/>
    </source>
</evidence>
<feature type="domain" description="Plastocyanin-like" evidence="6">
    <location>
        <begin position="106"/>
        <end position="217"/>
    </location>
</feature>
<protein>
    <submittedName>
        <fullName evidence="8">Copper oxidase</fullName>
    </submittedName>
</protein>
<dbReference type="InterPro" id="IPR034282">
    <property type="entry name" value="CuRO_2_CopA"/>
</dbReference>
<dbReference type="PROSITE" id="PS00079">
    <property type="entry name" value="MULTICOPPER_OXIDASE1"/>
    <property type="match status" value="2"/>
</dbReference>
<dbReference type="InterPro" id="IPR008972">
    <property type="entry name" value="Cupredoxin"/>
</dbReference>
<dbReference type="PROSITE" id="PS00080">
    <property type="entry name" value="MULTICOPPER_OXIDASE2"/>
    <property type="match status" value="1"/>
</dbReference>
<dbReference type="Proteomes" id="UP000240912">
    <property type="component" value="Unassembled WGS sequence"/>
</dbReference>
<keyword evidence="1" id="KW-0479">Metal-binding</keyword>
<dbReference type="CDD" id="cd13896">
    <property type="entry name" value="CuRO_3_CopA"/>
    <property type="match status" value="1"/>
</dbReference>
<feature type="domain" description="Plastocyanin-like" evidence="4">
    <location>
        <begin position="247"/>
        <end position="389"/>
    </location>
</feature>